<dbReference type="WBParaSite" id="NBR_0001190901-mRNA-1">
    <property type="protein sequence ID" value="NBR_0001190901-mRNA-1"/>
    <property type="gene ID" value="NBR_0001190901"/>
</dbReference>
<keyword evidence="2" id="KW-1185">Reference proteome</keyword>
<sequence>MPLNDGHRTAAGLATCVGMRRCVGWCVGWRWRWIDRSGFPAKARDSKRWAERLRYRTGVRVDKEGGRLATEPPTTTTKMMMMVMMKMVMTMMPRIRIPTSDGGDVHEQLNGRVHEKNPSFEHVSALG</sequence>
<evidence type="ECO:0000313" key="2">
    <source>
        <dbReference type="Proteomes" id="UP000271162"/>
    </source>
</evidence>
<evidence type="ECO:0000313" key="3">
    <source>
        <dbReference type="WBParaSite" id="NBR_0001190901-mRNA-1"/>
    </source>
</evidence>
<reference evidence="1 2" key="2">
    <citation type="submission" date="2018-11" db="EMBL/GenBank/DDBJ databases">
        <authorList>
            <consortium name="Pathogen Informatics"/>
        </authorList>
    </citation>
    <scope>NUCLEOTIDE SEQUENCE [LARGE SCALE GENOMIC DNA]</scope>
</reference>
<reference evidence="3" key="1">
    <citation type="submission" date="2017-02" db="UniProtKB">
        <authorList>
            <consortium name="WormBaseParasite"/>
        </authorList>
    </citation>
    <scope>IDENTIFICATION</scope>
</reference>
<accession>A0A0N4Y704</accession>
<dbReference type="EMBL" id="UYSL01020627">
    <property type="protein sequence ID" value="VDL75499.1"/>
    <property type="molecule type" value="Genomic_DNA"/>
</dbReference>
<organism evidence="3">
    <name type="scientific">Nippostrongylus brasiliensis</name>
    <name type="common">Rat hookworm</name>
    <dbReference type="NCBI Taxonomy" id="27835"/>
    <lineage>
        <taxon>Eukaryota</taxon>
        <taxon>Metazoa</taxon>
        <taxon>Ecdysozoa</taxon>
        <taxon>Nematoda</taxon>
        <taxon>Chromadorea</taxon>
        <taxon>Rhabditida</taxon>
        <taxon>Rhabditina</taxon>
        <taxon>Rhabditomorpha</taxon>
        <taxon>Strongyloidea</taxon>
        <taxon>Heligmosomidae</taxon>
        <taxon>Nippostrongylus</taxon>
    </lineage>
</organism>
<dbReference type="AlphaFoldDB" id="A0A0N4Y704"/>
<protein>
    <submittedName>
        <fullName evidence="3">Secreted protein</fullName>
    </submittedName>
</protein>
<evidence type="ECO:0000313" key="1">
    <source>
        <dbReference type="EMBL" id="VDL75499.1"/>
    </source>
</evidence>
<proteinExistence type="predicted"/>
<gene>
    <name evidence="1" type="ORF">NBR_LOCUS11910</name>
</gene>
<dbReference type="Proteomes" id="UP000271162">
    <property type="component" value="Unassembled WGS sequence"/>
</dbReference>
<name>A0A0N4Y704_NIPBR</name>